<protein>
    <submittedName>
        <fullName evidence="2">C4-dicarboxylate ABC transporter</fullName>
    </submittedName>
</protein>
<dbReference type="EMBL" id="QXGM01000001">
    <property type="protein sequence ID" value="RSX56064.1"/>
    <property type="molecule type" value="Genomic_DNA"/>
</dbReference>
<evidence type="ECO:0000256" key="1">
    <source>
        <dbReference type="SAM" id="Phobius"/>
    </source>
</evidence>
<dbReference type="RefSeq" id="WP_125963215.1">
    <property type="nucleotide sequence ID" value="NZ_QXGM01000001.1"/>
</dbReference>
<keyword evidence="3" id="KW-1185">Reference proteome</keyword>
<feature type="transmembrane region" description="Helical" evidence="1">
    <location>
        <begin position="78"/>
        <end position="102"/>
    </location>
</feature>
<dbReference type="OrthoDB" id="3239080at2"/>
<comment type="caution">
    <text evidence="2">The sequence shown here is derived from an EMBL/GenBank/DDBJ whole genome shotgun (WGS) entry which is preliminary data.</text>
</comment>
<keyword evidence="1" id="KW-0812">Transmembrane</keyword>
<proteinExistence type="predicted"/>
<gene>
    <name evidence="2" type="ORF">D2E26_0627</name>
</gene>
<keyword evidence="1" id="KW-0472">Membrane</keyword>
<dbReference type="Proteomes" id="UP000287609">
    <property type="component" value="Unassembled WGS sequence"/>
</dbReference>
<evidence type="ECO:0000313" key="2">
    <source>
        <dbReference type="EMBL" id="RSX56064.1"/>
    </source>
</evidence>
<feature type="transmembrane region" description="Helical" evidence="1">
    <location>
        <begin position="46"/>
        <end position="66"/>
    </location>
</feature>
<sequence length="127" mass="13813">MANAMPAVLWVIAAACCLLVIAITVLRSHYFTNQDKPVQPVTWTLVGAHVLTLVMIALPYAVFLGVRDSMPAALLAKYAKVGVASAVIAVLLIFGELVLMYLQAKRAMMSQIDETLNRASQNRAKKK</sequence>
<reference evidence="2 3" key="1">
    <citation type="submission" date="2018-09" db="EMBL/GenBank/DDBJ databases">
        <title>Characterization of the phylogenetic diversity of five novel species belonging to the genus Bifidobacterium.</title>
        <authorList>
            <person name="Lugli G.A."/>
            <person name="Duranti S."/>
            <person name="Milani C."/>
        </authorList>
    </citation>
    <scope>NUCLEOTIDE SEQUENCE [LARGE SCALE GENOMIC DNA]</scope>
    <source>
        <strain evidence="2 3">2036B</strain>
    </source>
</reference>
<evidence type="ECO:0000313" key="3">
    <source>
        <dbReference type="Proteomes" id="UP000287609"/>
    </source>
</evidence>
<keyword evidence="1" id="KW-1133">Transmembrane helix</keyword>
<name>A0A430FT36_9BIFI</name>
<organism evidence="2 3">
    <name type="scientific">Bifidobacterium dolichotidis</name>
    <dbReference type="NCBI Taxonomy" id="2306976"/>
    <lineage>
        <taxon>Bacteria</taxon>
        <taxon>Bacillati</taxon>
        <taxon>Actinomycetota</taxon>
        <taxon>Actinomycetes</taxon>
        <taxon>Bifidobacteriales</taxon>
        <taxon>Bifidobacteriaceae</taxon>
        <taxon>Bifidobacterium</taxon>
    </lineage>
</organism>
<dbReference type="AlphaFoldDB" id="A0A430FT36"/>
<accession>A0A430FT36</accession>